<dbReference type="Proteomes" id="UP001237642">
    <property type="component" value="Unassembled WGS sequence"/>
</dbReference>
<organism evidence="2 3">
    <name type="scientific">Heracleum sosnowskyi</name>
    <dbReference type="NCBI Taxonomy" id="360622"/>
    <lineage>
        <taxon>Eukaryota</taxon>
        <taxon>Viridiplantae</taxon>
        <taxon>Streptophyta</taxon>
        <taxon>Embryophyta</taxon>
        <taxon>Tracheophyta</taxon>
        <taxon>Spermatophyta</taxon>
        <taxon>Magnoliopsida</taxon>
        <taxon>eudicotyledons</taxon>
        <taxon>Gunneridae</taxon>
        <taxon>Pentapetalae</taxon>
        <taxon>asterids</taxon>
        <taxon>campanulids</taxon>
        <taxon>Apiales</taxon>
        <taxon>Apiaceae</taxon>
        <taxon>Apioideae</taxon>
        <taxon>apioid superclade</taxon>
        <taxon>Tordylieae</taxon>
        <taxon>Tordyliinae</taxon>
        <taxon>Heracleum</taxon>
    </lineage>
</organism>
<dbReference type="InterPro" id="IPR012295">
    <property type="entry name" value="TBP_dom_sf"/>
</dbReference>
<dbReference type="Pfam" id="PF09066">
    <property type="entry name" value="B2-adapt-app_C"/>
    <property type="match status" value="1"/>
</dbReference>
<reference evidence="2" key="1">
    <citation type="submission" date="2023-02" db="EMBL/GenBank/DDBJ databases">
        <title>Genome of toxic invasive species Heracleum sosnowskyi carries increased number of genes despite the absence of recent whole-genome duplications.</title>
        <authorList>
            <person name="Schelkunov M."/>
            <person name="Shtratnikova V."/>
            <person name="Makarenko M."/>
            <person name="Klepikova A."/>
            <person name="Omelchenko D."/>
            <person name="Novikova G."/>
            <person name="Obukhova E."/>
            <person name="Bogdanov V."/>
            <person name="Penin A."/>
            <person name="Logacheva M."/>
        </authorList>
    </citation>
    <scope>NUCLEOTIDE SEQUENCE</scope>
    <source>
        <strain evidence="2">Hsosn_3</strain>
        <tissue evidence="2">Leaf</tissue>
    </source>
</reference>
<gene>
    <name evidence="2" type="ORF">POM88_033831</name>
</gene>
<evidence type="ECO:0000313" key="2">
    <source>
        <dbReference type="EMBL" id="KAK1367739.1"/>
    </source>
</evidence>
<sequence>MYLSEIKDRIFDEFNSLSVVYQKPSYMFTDKEYRGPFAFSEELENLSIGVEAPETIVSSQIVEANDKDLLLSTSEKEDNKGLSNNGSAYNAPAYDGSLSLAAPQVQSDLLSLDASLPSHTPQTSLAIDDLLGLGMPVASTPPPPPPMLKLNAKAVLDPNTFQQKWRQLPVSVSQGHLIQCIASGGQSPNFKFFFFAQKSEESSIFLIECIINSSTCKAHLKITADDESSSQAFSTLFQSVLSSYGMH</sequence>
<name>A0AAD8HK38_9APIA</name>
<protein>
    <submittedName>
        <fullName evidence="2">Beta-adaptin-like protein a</fullName>
    </submittedName>
</protein>
<dbReference type="GO" id="GO:0030131">
    <property type="term" value="C:clathrin adaptor complex"/>
    <property type="evidence" value="ECO:0007669"/>
    <property type="project" value="InterPro"/>
</dbReference>
<proteinExistence type="predicted"/>
<reference evidence="2" key="2">
    <citation type="submission" date="2023-05" db="EMBL/GenBank/DDBJ databases">
        <authorList>
            <person name="Schelkunov M.I."/>
        </authorList>
    </citation>
    <scope>NUCLEOTIDE SEQUENCE</scope>
    <source>
        <strain evidence="2">Hsosn_3</strain>
        <tissue evidence="2">Leaf</tissue>
    </source>
</reference>
<dbReference type="InterPro" id="IPR015151">
    <property type="entry name" value="B-adaptin_app_sub_C"/>
</dbReference>
<dbReference type="EMBL" id="JAUIZM010000008">
    <property type="protein sequence ID" value="KAK1367739.1"/>
    <property type="molecule type" value="Genomic_DNA"/>
</dbReference>
<evidence type="ECO:0000313" key="3">
    <source>
        <dbReference type="Proteomes" id="UP001237642"/>
    </source>
</evidence>
<dbReference type="SMART" id="SM01020">
    <property type="entry name" value="B2-adapt-app_C"/>
    <property type="match status" value="1"/>
</dbReference>
<accession>A0AAD8HK38</accession>
<dbReference type="AlphaFoldDB" id="A0AAD8HK38"/>
<evidence type="ECO:0000259" key="1">
    <source>
        <dbReference type="SMART" id="SM01020"/>
    </source>
</evidence>
<comment type="caution">
    <text evidence="2">The sequence shown here is derived from an EMBL/GenBank/DDBJ whole genome shotgun (WGS) entry which is preliminary data.</text>
</comment>
<dbReference type="Gene3D" id="3.30.310.10">
    <property type="entry name" value="TATA-Binding Protein"/>
    <property type="match status" value="1"/>
</dbReference>
<keyword evidence="3" id="KW-1185">Reference proteome</keyword>
<dbReference type="GO" id="GO:0006886">
    <property type="term" value="P:intracellular protein transport"/>
    <property type="evidence" value="ECO:0007669"/>
    <property type="project" value="InterPro"/>
</dbReference>
<dbReference type="GO" id="GO:0016192">
    <property type="term" value="P:vesicle-mediated transport"/>
    <property type="evidence" value="ECO:0007669"/>
    <property type="project" value="InterPro"/>
</dbReference>
<feature type="domain" description="Beta-adaptin appendage C-terminal subdomain" evidence="1">
    <location>
        <begin position="148"/>
        <end position="242"/>
    </location>
</feature>